<accession>A0ABS3ZJ20</accession>
<evidence type="ECO:0000313" key="2">
    <source>
        <dbReference type="Proteomes" id="UP001315001"/>
    </source>
</evidence>
<dbReference type="Pfam" id="PF13707">
    <property type="entry name" value="RloB"/>
    <property type="match status" value="1"/>
</dbReference>
<dbReference type="Proteomes" id="UP001315001">
    <property type="component" value="Unassembled WGS sequence"/>
</dbReference>
<comment type="caution">
    <text evidence="1">The sequence shown here is derived from an EMBL/GenBank/DDBJ whole genome shotgun (WGS) entry which is preliminary data.</text>
</comment>
<reference evidence="1 2" key="1">
    <citation type="submission" date="2021-02" db="EMBL/GenBank/DDBJ databases">
        <title>Lactate utilizing bacteria of the human gut.</title>
        <authorList>
            <person name="Sheridan P.O."/>
        </authorList>
    </citation>
    <scope>NUCLEOTIDE SEQUENCE [LARGE SCALE GENOMIC DNA]</scope>
    <source>
        <strain evidence="1 2">HTF-83D</strain>
    </source>
</reference>
<sequence>MARKINSRNRKPYIIIFWEGESEQVYMKYMRKKFHMSANLTVHRVKGVFHTAQKAFNKKGIYFDVKSEVDEIWLVFDTEDELKGKWNEYYSIIKKLRKLNSQIKVRLLMTRGCIEYYFLLHYEKCAPAIHIPADKDKVIELLKKQCPKYKKGDKESTDKIAELYKNAIDNCHWRMEKLREELSSIEQCDDRDYQLFVSDLTFSTVFEGIEYLEYLENTKV</sequence>
<gene>
    <name evidence="1" type="ORF">JYQ75_07690</name>
</gene>
<protein>
    <submittedName>
        <fullName evidence="1">RloB domain-containing protein</fullName>
    </submittedName>
</protein>
<proteinExistence type="predicted"/>
<evidence type="ECO:0000313" key="1">
    <source>
        <dbReference type="EMBL" id="MBP0057274.1"/>
    </source>
</evidence>
<dbReference type="EMBL" id="JAFIQO010000115">
    <property type="protein sequence ID" value="MBP0057274.1"/>
    <property type="molecule type" value="Genomic_DNA"/>
</dbReference>
<dbReference type="RefSeq" id="WP_147608428.1">
    <property type="nucleotide sequence ID" value="NZ_JAFIQO010000115.1"/>
</dbReference>
<keyword evidence="2" id="KW-1185">Reference proteome</keyword>
<name>A0ABS3ZJ20_9FIRM</name>
<organism evidence="1 2">
    <name type="scientific">Anaerobutyricum soehngenii</name>
    <dbReference type="NCBI Taxonomy" id="105843"/>
    <lineage>
        <taxon>Bacteria</taxon>
        <taxon>Bacillati</taxon>
        <taxon>Bacillota</taxon>
        <taxon>Clostridia</taxon>
        <taxon>Lachnospirales</taxon>
        <taxon>Lachnospiraceae</taxon>
        <taxon>Anaerobutyricum</taxon>
    </lineage>
</organism>
<dbReference type="InterPro" id="IPR025591">
    <property type="entry name" value="RloB"/>
</dbReference>